<feature type="compositionally biased region" description="Low complexity" evidence="1">
    <location>
        <begin position="49"/>
        <end position="76"/>
    </location>
</feature>
<feature type="region of interest" description="Disordered" evidence="1">
    <location>
        <begin position="25"/>
        <end position="103"/>
    </location>
</feature>
<dbReference type="EMBL" id="JAADYS010001478">
    <property type="protein sequence ID" value="KAF4462798.1"/>
    <property type="molecule type" value="Genomic_DNA"/>
</dbReference>
<feature type="compositionally biased region" description="Low complexity" evidence="1">
    <location>
        <begin position="288"/>
        <end position="314"/>
    </location>
</feature>
<evidence type="ECO:0000256" key="1">
    <source>
        <dbReference type="SAM" id="MobiDB-lite"/>
    </source>
</evidence>
<dbReference type="Pfam" id="PF15474">
    <property type="entry name" value="MU117"/>
    <property type="match status" value="1"/>
</dbReference>
<dbReference type="InterPro" id="IPR029167">
    <property type="entry name" value="Mug117"/>
</dbReference>
<feature type="compositionally biased region" description="Polar residues" evidence="1">
    <location>
        <begin position="925"/>
        <end position="935"/>
    </location>
</feature>
<gene>
    <name evidence="3" type="ORF">FALBO_10385</name>
</gene>
<organism evidence="3 4">
    <name type="scientific">Fusarium albosuccineum</name>
    <dbReference type="NCBI Taxonomy" id="1237068"/>
    <lineage>
        <taxon>Eukaryota</taxon>
        <taxon>Fungi</taxon>
        <taxon>Dikarya</taxon>
        <taxon>Ascomycota</taxon>
        <taxon>Pezizomycotina</taxon>
        <taxon>Sordariomycetes</taxon>
        <taxon>Hypocreomycetidae</taxon>
        <taxon>Hypocreales</taxon>
        <taxon>Nectriaceae</taxon>
        <taxon>Fusarium</taxon>
        <taxon>Fusarium decemcellulare species complex</taxon>
    </lineage>
</organism>
<protein>
    <submittedName>
        <fullName evidence="3">Uncharacterized protein</fullName>
    </submittedName>
</protein>
<accession>A0A8H4P9U8</accession>
<evidence type="ECO:0000313" key="4">
    <source>
        <dbReference type="Proteomes" id="UP000554235"/>
    </source>
</evidence>
<dbReference type="Proteomes" id="UP000554235">
    <property type="component" value="Unassembled WGS sequence"/>
</dbReference>
<feature type="compositionally biased region" description="Low complexity" evidence="1">
    <location>
        <begin position="30"/>
        <end position="41"/>
    </location>
</feature>
<feature type="region of interest" description="Disordered" evidence="1">
    <location>
        <begin position="913"/>
        <end position="935"/>
    </location>
</feature>
<keyword evidence="2" id="KW-0732">Signal</keyword>
<sequence length="1085" mass="115788">MRPSLGLAAAALLFSGASARVPLYRRAETDTTTPEPATTTTSSFPLPFESTTSTEAASTTETSGTAETGLTETTSGDAATTSETGPSETIAVPTTSIDIGDGGEATIPGVVTVTSAALPTNFEPTGTAAFVGVGPAATNAESSFSGVAAAASSIAANPSPSSEDVKAFQQQAQDEFEHLSHIEAQLKQIDQSSLSEDDSNKVAASIAGLAALLAFYSTQLAAIAPVVATPALAAGVLPEVAAAFGAAAAGELLSNALDDIKGFDNDGENDNDDDDDDDDQTTKEDKPTSTQQESSAVSTTESTATTSGTSECSALPYKLELPDEIDEADASDNPEEMKRSIAGRVQLEERDLFKRARTAFFGDCNPAEPPKFPNNPNAKAIIQAESQPNAGTNRNYNRDVQKWYDRSVTCDNDLRPGWDKIDTAAVQAKGVANFNVDHVWELKFFTDFFETQLLPGPRNSNPKLTCDEFNTLFDKCTLNKVISQVPGPQNAEFVAMQKELNNMKGAMFKIGELKADGFIKKFKDDLLLKIEALQTLGISVDVFNQAPVRELFDRTNQRMYNTFQGVDDRIRDKSITFASGAVSFADIYEKFMSDRLDQGASEAWEFVQTWTASVEADIKELDPEGDDAQKLLKNYDGYKNSLYSTQDHYNFLANRDLASAGGTPLGLSKRDLWGRADSCPFNQETSSDATTQESTQTTQESTASTETAAETTTTEEATSTAEETTSAATSSATTFSTATISSQVTSEEPTTTAVTTEQEESTSTQPQIDAQTVTTNGMVCVLVRGSNNPACTPLETPTPNPAGTNVHVQKGCVLINNSPRCASDAGSISSVYETSYNVASDPNQPYSTVLILSGFDANNDNHLHATASCQLQARWPANYGDVTFGEDGCLYDAGNNKIFDQCCSTPDVNNNGPATNPYVAPEPQGPSQDHGNHDGSSICRSISKNTCLFAASRYVDDIVYHQYTSAVWPDDEGKDIANAIFPVAGPIVEDLFGINYGCTVIWNCDNDDSFSRGMTGKQIKDSMLNIYNLNGAKGCGSTYLDNGCYITVNGCNNCEDKGRGGTIWNPYDVASGSYGDASDGFPPRR</sequence>
<feature type="compositionally biased region" description="Polar residues" evidence="1">
    <location>
        <begin position="77"/>
        <end position="97"/>
    </location>
</feature>
<name>A0A8H4P9U8_9HYPO</name>
<feature type="compositionally biased region" description="Acidic residues" evidence="1">
    <location>
        <begin position="265"/>
        <end position="279"/>
    </location>
</feature>
<feature type="region of interest" description="Disordered" evidence="1">
    <location>
        <begin position="263"/>
        <end position="319"/>
    </location>
</feature>
<feature type="region of interest" description="Disordered" evidence="1">
    <location>
        <begin position="678"/>
        <end position="770"/>
    </location>
</feature>
<evidence type="ECO:0000313" key="3">
    <source>
        <dbReference type="EMBL" id="KAF4462798.1"/>
    </source>
</evidence>
<evidence type="ECO:0000256" key="2">
    <source>
        <dbReference type="SAM" id="SignalP"/>
    </source>
</evidence>
<comment type="caution">
    <text evidence="3">The sequence shown here is derived from an EMBL/GenBank/DDBJ whole genome shotgun (WGS) entry which is preliminary data.</text>
</comment>
<dbReference type="OrthoDB" id="3257981at2759"/>
<dbReference type="AlphaFoldDB" id="A0A8H4P9U8"/>
<proteinExistence type="predicted"/>
<reference evidence="3 4" key="1">
    <citation type="submission" date="2020-01" db="EMBL/GenBank/DDBJ databases">
        <title>Identification and distribution of gene clusters putatively required for synthesis of sphingolipid metabolism inhibitors in phylogenetically diverse species of the filamentous fungus Fusarium.</title>
        <authorList>
            <person name="Kim H.-S."/>
            <person name="Busman M."/>
            <person name="Brown D.W."/>
            <person name="Divon H."/>
            <person name="Uhlig S."/>
            <person name="Proctor R.H."/>
        </authorList>
    </citation>
    <scope>NUCLEOTIDE SEQUENCE [LARGE SCALE GENOMIC DNA]</scope>
    <source>
        <strain evidence="3 4">NRRL 20459</strain>
    </source>
</reference>
<keyword evidence="4" id="KW-1185">Reference proteome</keyword>
<feature type="compositionally biased region" description="Low complexity" evidence="1">
    <location>
        <begin position="683"/>
        <end position="767"/>
    </location>
</feature>
<feature type="signal peptide" evidence="2">
    <location>
        <begin position="1"/>
        <end position="19"/>
    </location>
</feature>
<feature type="chain" id="PRO_5034023595" evidence="2">
    <location>
        <begin position="20"/>
        <end position="1085"/>
    </location>
</feature>